<accession>A0ABV7TKH9</accession>
<dbReference type="InterPro" id="IPR005804">
    <property type="entry name" value="FA_desaturase_dom"/>
</dbReference>
<keyword evidence="1" id="KW-1133">Transmembrane helix</keyword>
<evidence type="ECO:0000313" key="3">
    <source>
        <dbReference type="EMBL" id="MFC3615825.1"/>
    </source>
</evidence>
<name>A0ABV7TKH9_9RHOB</name>
<evidence type="ECO:0000313" key="4">
    <source>
        <dbReference type="Proteomes" id="UP001595629"/>
    </source>
</evidence>
<keyword evidence="1" id="KW-0472">Membrane</keyword>
<gene>
    <name evidence="3" type="ORF">ACFORG_18905</name>
</gene>
<dbReference type="Pfam" id="PF00487">
    <property type="entry name" value="FA_desaturase"/>
    <property type="match status" value="1"/>
</dbReference>
<feature type="transmembrane region" description="Helical" evidence="1">
    <location>
        <begin position="188"/>
        <end position="208"/>
    </location>
</feature>
<proteinExistence type="predicted"/>
<keyword evidence="1" id="KW-0812">Transmembrane</keyword>
<feature type="transmembrane region" description="Helical" evidence="1">
    <location>
        <begin position="40"/>
        <end position="73"/>
    </location>
</feature>
<feature type="domain" description="Fatty acid desaturase" evidence="2">
    <location>
        <begin position="56"/>
        <end position="295"/>
    </location>
</feature>
<sequence>MGSAQNPAARDQSTCVQIPEAEQPVADRVPVVENPEWGTFLLIAATYACWAGAVTWLAAWSLVLALPATAILIALHSSLTHEVVHGHPFRSRRLNEAMMALPLSLAIPYNRFRDLHLAHHLDSNLTDPYDDPESNYFDPARWQTLSRWQRRLLALNNTLAGRMLLGPVIGQLSFMADEWRAARQGDQAVLLAWVLHVPGVVAVLWIVALSPMPVWAYLVAAYLGLSLLKIRTFLEHRAHEKARGRTVIIEDRGPLAFLFLNNNFHVVHHMNPAAPWYALPALYRVGKARYLAVNDGYVYRSYSQIFREYFWRAKDPVPHPLWPRD</sequence>
<dbReference type="RefSeq" id="WP_386737110.1">
    <property type="nucleotide sequence ID" value="NZ_JBHRXI010000025.1"/>
</dbReference>
<evidence type="ECO:0000256" key="1">
    <source>
        <dbReference type="SAM" id="Phobius"/>
    </source>
</evidence>
<reference evidence="4" key="1">
    <citation type="journal article" date="2019" name="Int. J. Syst. Evol. Microbiol.">
        <title>The Global Catalogue of Microorganisms (GCM) 10K type strain sequencing project: providing services to taxonomists for standard genome sequencing and annotation.</title>
        <authorList>
            <consortium name="The Broad Institute Genomics Platform"/>
            <consortium name="The Broad Institute Genome Sequencing Center for Infectious Disease"/>
            <person name="Wu L."/>
            <person name="Ma J."/>
        </authorList>
    </citation>
    <scope>NUCLEOTIDE SEQUENCE [LARGE SCALE GENOMIC DNA]</scope>
    <source>
        <strain evidence="4">KCTC 42911</strain>
    </source>
</reference>
<dbReference type="Proteomes" id="UP001595629">
    <property type="component" value="Unassembled WGS sequence"/>
</dbReference>
<evidence type="ECO:0000259" key="2">
    <source>
        <dbReference type="Pfam" id="PF00487"/>
    </source>
</evidence>
<comment type="caution">
    <text evidence="3">The sequence shown here is derived from an EMBL/GenBank/DDBJ whole genome shotgun (WGS) entry which is preliminary data.</text>
</comment>
<dbReference type="EMBL" id="JBHRXI010000025">
    <property type="protein sequence ID" value="MFC3615825.1"/>
    <property type="molecule type" value="Genomic_DNA"/>
</dbReference>
<protein>
    <submittedName>
        <fullName evidence="3">Fatty acid desaturase</fullName>
    </submittedName>
</protein>
<feature type="transmembrane region" description="Helical" evidence="1">
    <location>
        <begin position="214"/>
        <end position="234"/>
    </location>
</feature>
<organism evidence="3 4">
    <name type="scientific">Lutimaribacter marinistellae</name>
    <dbReference type="NCBI Taxonomy" id="1820329"/>
    <lineage>
        <taxon>Bacteria</taxon>
        <taxon>Pseudomonadati</taxon>
        <taxon>Pseudomonadota</taxon>
        <taxon>Alphaproteobacteria</taxon>
        <taxon>Rhodobacterales</taxon>
        <taxon>Roseobacteraceae</taxon>
        <taxon>Lutimaribacter</taxon>
    </lineage>
</organism>
<dbReference type="CDD" id="cd03509">
    <property type="entry name" value="DesA_FADS-like"/>
    <property type="match status" value="1"/>
</dbReference>
<keyword evidence="4" id="KW-1185">Reference proteome</keyword>